<name>A0AAV7WP07_PLEWA</name>
<protein>
    <submittedName>
        <fullName evidence="1">Uncharacterized protein</fullName>
    </submittedName>
</protein>
<proteinExistence type="predicted"/>
<organism evidence="1 2">
    <name type="scientific">Pleurodeles waltl</name>
    <name type="common">Iberian ribbed newt</name>
    <dbReference type="NCBI Taxonomy" id="8319"/>
    <lineage>
        <taxon>Eukaryota</taxon>
        <taxon>Metazoa</taxon>
        <taxon>Chordata</taxon>
        <taxon>Craniata</taxon>
        <taxon>Vertebrata</taxon>
        <taxon>Euteleostomi</taxon>
        <taxon>Amphibia</taxon>
        <taxon>Batrachia</taxon>
        <taxon>Caudata</taxon>
        <taxon>Salamandroidea</taxon>
        <taxon>Salamandridae</taxon>
        <taxon>Pleurodelinae</taxon>
        <taxon>Pleurodeles</taxon>
    </lineage>
</organism>
<sequence length="140" mass="15997">MNASELELNNDQSLKLHKRDLAGPKSSPLYDIDPVTEVILSSDGHAALLPSKMKPKTVERQPNAKLELVQWNTRVTPSLKKDSNPRHVYLKQNKDELKSFLGFVEYMATFVRSLQAYKQSEGTHQKPYTIHMTGRTPFFI</sequence>
<accession>A0AAV7WP07</accession>
<gene>
    <name evidence="1" type="ORF">NDU88_003419</name>
</gene>
<dbReference type="Proteomes" id="UP001066276">
    <property type="component" value="Chromosome 1_1"/>
</dbReference>
<evidence type="ECO:0000313" key="2">
    <source>
        <dbReference type="Proteomes" id="UP001066276"/>
    </source>
</evidence>
<dbReference type="EMBL" id="JANPWB010000001">
    <property type="protein sequence ID" value="KAJ1215812.1"/>
    <property type="molecule type" value="Genomic_DNA"/>
</dbReference>
<reference evidence="1" key="1">
    <citation type="journal article" date="2022" name="bioRxiv">
        <title>Sequencing and chromosome-scale assembly of the giantPleurodeles waltlgenome.</title>
        <authorList>
            <person name="Brown T."/>
            <person name="Elewa A."/>
            <person name="Iarovenko S."/>
            <person name="Subramanian E."/>
            <person name="Araus A.J."/>
            <person name="Petzold A."/>
            <person name="Susuki M."/>
            <person name="Suzuki K.-i.T."/>
            <person name="Hayashi T."/>
            <person name="Toyoda A."/>
            <person name="Oliveira C."/>
            <person name="Osipova E."/>
            <person name="Leigh N.D."/>
            <person name="Simon A."/>
            <person name="Yun M.H."/>
        </authorList>
    </citation>
    <scope>NUCLEOTIDE SEQUENCE</scope>
    <source>
        <strain evidence="1">20211129_DDA</strain>
        <tissue evidence="1">Liver</tissue>
    </source>
</reference>
<dbReference type="AlphaFoldDB" id="A0AAV7WP07"/>
<comment type="caution">
    <text evidence="1">The sequence shown here is derived from an EMBL/GenBank/DDBJ whole genome shotgun (WGS) entry which is preliminary data.</text>
</comment>
<evidence type="ECO:0000313" key="1">
    <source>
        <dbReference type="EMBL" id="KAJ1215812.1"/>
    </source>
</evidence>
<keyword evidence="2" id="KW-1185">Reference proteome</keyword>